<evidence type="ECO:0000256" key="6">
    <source>
        <dbReference type="ARBA" id="ARBA00022692"/>
    </source>
</evidence>
<evidence type="ECO:0000313" key="13">
    <source>
        <dbReference type="Proteomes" id="UP000244925"/>
    </source>
</evidence>
<dbReference type="PANTHER" id="PTHR33909:SF1">
    <property type="entry name" value="SEC TRANSLOCON ACCESSORY COMPLEX SUBUNIT YAJC"/>
    <property type="match status" value="1"/>
</dbReference>
<proteinExistence type="inferred from homology"/>
<keyword evidence="7" id="KW-0653">Protein transport</keyword>
<keyword evidence="10 11" id="KW-0472">Membrane</keyword>
<dbReference type="GO" id="GO:0015031">
    <property type="term" value="P:protein transport"/>
    <property type="evidence" value="ECO:0007669"/>
    <property type="project" value="UniProtKB-KW"/>
</dbReference>
<dbReference type="GeneID" id="93424179"/>
<dbReference type="NCBIfam" id="TIGR00739">
    <property type="entry name" value="yajC"/>
    <property type="match status" value="1"/>
</dbReference>
<evidence type="ECO:0000256" key="8">
    <source>
        <dbReference type="ARBA" id="ARBA00022989"/>
    </source>
</evidence>
<evidence type="ECO:0000256" key="11">
    <source>
        <dbReference type="SAM" id="Phobius"/>
    </source>
</evidence>
<dbReference type="GO" id="GO:0005886">
    <property type="term" value="C:plasma membrane"/>
    <property type="evidence" value="ECO:0007669"/>
    <property type="project" value="UniProtKB-SubCell"/>
</dbReference>
<evidence type="ECO:0000313" key="12">
    <source>
        <dbReference type="EMBL" id="PWB09665.1"/>
    </source>
</evidence>
<evidence type="ECO:0000256" key="7">
    <source>
        <dbReference type="ARBA" id="ARBA00022927"/>
    </source>
</evidence>
<keyword evidence="6 11" id="KW-0812">Transmembrane</keyword>
<comment type="caution">
    <text evidence="12">The sequence shown here is derived from an EMBL/GenBank/DDBJ whole genome shotgun (WGS) entry which is preliminary data.</text>
</comment>
<evidence type="ECO:0000256" key="10">
    <source>
        <dbReference type="ARBA" id="ARBA00023136"/>
    </source>
</evidence>
<keyword evidence="4" id="KW-0813">Transport</keyword>
<evidence type="ECO:0000256" key="5">
    <source>
        <dbReference type="ARBA" id="ARBA00022475"/>
    </source>
</evidence>
<accession>A0A2V1J0Y9</accession>
<keyword evidence="5" id="KW-1003">Cell membrane</keyword>
<keyword evidence="13" id="KW-1185">Reference proteome</keyword>
<name>A0A2V1J0Y9_9BACT</name>
<evidence type="ECO:0000256" key="2">
    <source>
        <dbReference type="ARBA" id="ARBA00006742"/>
    </source>
</evidence>
<dbReference type="PANTHER" id="PTHR33909">
    <property type="entry name" value="SEC TRANSLOCON ACCESSORY COMPLEX SUBUNIT YAJC"/>
    <property type="match status" value="1"/>
</dbReference>
<evidence type="ECO:0000256" key="4">
    <source>
        <dbReference type="ARBA" id="ARBA00022448"/>
    </source>
</evidence>
<evidence type="ECO:0000256" key="1">
    <source>
        <dbReference type="ARBA" id="ARBA00004162"/>
    </source>
</evidence>
<comment type="subcellular location">
    <subcellularLocation>
        <location evidence="1">Cell membrane</location>
        <topology evidence="1">Single-pass membrane protein</topology>
    </subcellularLocation>
</comment>
<evidence type="ECO:0000256" key="3">
    <source>
        <dbReference type="ARBA" id="ARBA00014962"/>
    </source>
</evidence>
<dbReference type="Pfam" id="PF02699">
    <property type="entry name" value="YajC"/>
    <property type="match status" value="1"/>
</dbReference>
<keyword evidence="8 11" id="KW-1133">Transmembrane helix</keyword>
<evidence type="ECO:0000256" key="9">
    <source>
        <dbReference type="ARBA" id="ARBA00023010"/>
    </source>
</evidence>
<keyword evidence="9" id="KW-0811">Translocation</keyword>
<dbReference type="PRINTS" id="PR01853">
    <property type="entry name" value="YAJCTRNLCASE"/>
</dbReference>
<reference evidence="13" key="1">
    <citation type="submission" date="2018-02" db="EMBL/GenBank/DDBJ databases">
        <authorList>
            <person name="Clavel T."/>
            <person name="Strowig T."/>
        </authorList>
    </citation>
    <scope>NUCLEOTIDE SEQUENCE [LARGE SCALE GENOMIC DNA]</scope>
    <source>
        <strain evidence="13">DSM 100764</strain>
    </source>
</reference>
<protein>
    <recommendedName>
        <fullName evidence="3">Sec translocon accessory complex subunit YajC</fullName>
    </recommendedName>
</protein>
<organism evidence="12 13">
    <name type="scientific">Paramuribaculum intestinale</name>
    <dbReference type="NCBI Taxonomy" id="2094151"/>
    <lineage>
        <taxon>Bacteria</taxon>
        <taxon>Pseudomonadati</taxon>
        <taxon>Bacteroidota</taxon>
        <taxon>Bacteroidia</taxon>
        <taxon>Bacteroidales</taxon>
        <taxon>Muribaculaceae</taxon>
        <taxon>Paramuribaculum</taxon>
    </lineage>
</organism>
<dbReference type="AlphaFoldDB" id="A0A2V1J0Y9"/>
<dbReference type="RefSeq" id="WP_107034717.1">
    <property type="nucleotide sequence ID" value="NZ_CAOLHR010000013.1"/>
</dbReference>
<gene>
    <name evidence="12" type="primary">yajC</name>
    <name evidence="12" type="ORF">C5O25_00195</name>
</gene>
<sequence>MIFNLLTLQADGGQGAGAMNLIMIVLLIAIFYFFMIRPQQKKQKEIRKFRDSISEGDRVVTAGGIYGKIRSINDNIVSLQIAKDVVIRVDKGSVYPSAADASQDQNKVDEASK</sequence>
<comment type="similarity">
    <text evidence="2">Belongs to the YajC family.</text>
</comment>
<dbReference type="EMBL" id="PUBV01000001">
    <property type="protein sequence ID" value="PWB09665.1"/>
    <property type="molecule type" value="Genomic_DNA"/>
</dbReference>
<dbReference type="InterPro" id="IPR003849">
    <property type="entry name" value="Preprotein_translocase_YajC"/>
</dbReference>
<dbReference type="Proteomes" id="UP000244925">
    <property type="component" value="Unassembled WGS sequence"/>
</dbReference>
<dbReference type="SMART" id="SM01323">
    <property type="entry name" value="YajC"/>
    <property type="match status" value="1"/>
</dbReference>
<feature type="transmembrane region" description="Helical" evidence="11">
    <location>
        <begin position="15"/>
        <end position="34"/>
    </location>
</feature>